<name>A0AAD6YPS2_9AGAR</name>
<dbReference type="EMBL" id="JARJCW010000004">
    <property type="protein sequence ID" value="KAJ7225491.1"/>
    <property type="molecule type" value="Genomic_DNA"/>
</dbReference>
<keyword evidence="3" id="KW-1185">Reference proteome</keyword>
<accession>A0AAD6YPS2</accession>
<protein>
    <submittedName>
        <fullName evidence="2">Uncharacterized protein</fullName>
    </submittedName>
</protein>
<dbReference type="AlphaFoldDB" id="A0AAD6YPS2"/>
<feature type="compositionally biased region" description="Basic and acidic residues" evidence="1">
    <location>
        <begin position="8"/>
        <end position="19"/>
    </location>
</feature>
<comment type="caution">
    <text evidence="2">The sequence shown here is derived from an EMBL/GenBank/DDBJ whole genome shotgun (WGS) entry which is preliminary data.</text>
</comment>
<gene>
    <name evidence="2" type="ORF">GGX14DRAFT_639167</name>
</gene>
<organism evidence="2 3">
    <name type="scientific">Mycena pura</name>
    <dbReference type="NCBI Taxonomy" id="153505"/>
    <lineage>
        <taxon>Eukaryota</taxon>
        <taxon>Fungi</taxon>
        <taxon>Dikarya</taxon>
        <taxon>Basidiomycota</taxon>
        <taxon>Agaricomycotina</taxon>
        <taxon>Agaricomycetes</taxon>
        <taxon>Agaricomycetidae</taxon>
        <taxon>Agaricales</taxon>
        <taxon>Marasmiineae</taxon>
        <taxon>Mycenaceae</taxon>
        <taxon>Mycena</taxon>
    </lineage>
</organism>
<reference evidence="2" key="1">
    <citation type="submission" date="2023-03" db="EMBL/GenBank/DDBJ databases">
        <title>Massive genome expansion in bonnet fungi (Mycena s.s.) driven by repeated elements and novel gene families across ecological guilds.</title>
        <authorList>
            <consortium name="Lawrence Berkeley National Laboratory"/>
            <person name="Harder C.B."/>
            <person name="Miyauchi S."/>
            <person name="Viragh M."/>
            <person name="Kuo A."/>
            <person name="Thoen E."/>
            <person name="Andreopoulos B."/>
            <person name="Lu D."/>
            <person name="Skrede I."/>
            <person name="Drula E."/>
            <person name="Henrissat B."/>
            <person name="Morin E."/>
            <person name="Kohler A."/>
            <person name="Barry K."/>
            <person name="LaButti K."/>
            <person name="Morin E."/>
            <person name="Salamov A."/>
            <person name="Lipzen A."/>
            <person name="Mereny Z."/>
            <person name="Hegedus B."/>
            <person name="Baldrian P."/>
            <person name="Stursova M."/>
            <person name="Weitz H."/>
            <person name="Taylor A."/>
            <person name="Grigoriev I.V."/>
            <person name="Nagy L.G."/>
            <person name="Martin F."/>
            <person name="Kauserud H."/>
        </authorList>
    </citation>
    <scope>NUCLEOTIDE SEQUENCE</scope>
    <source>
        <strain evidence="2">9144</strain>
    </source>
</reference>
<proteinExistence type="predicted"/>
<evidence type="ECO:0000313" key="2">
    <source>
        <dbReference type="EMBL" id="KAJ7225491.1"/>
    </source>
</evidence>
<sequence length="213" mass="22204">MHGTGDPGLDKGDVGERDGGVGMGDIIADDAIEEERECLIAMGIGDAVKEAVEEEGECGGVGNGDITSDAIEEERECDGDPWRRSELRSRWDDADGGNTRFVGERGGLMGLLGNCISIRPTDGEDSAGKFSVKLEGDGKPRSRARARGSDALGGKKFGGCGGGVRGEGGMASARAGFECDLQRVSCELPGKHIELFIVVEEEDGAWGLAGREG</sequence>
<evidence type="ECO:0000256" key="1">
    <source>
        <dbReference type="SAM" id="MobiDB-lite"/>
    </source>
</evidence>
<evidence type="ECO:0000313" key="3">
    <source>
        <dbReference type="Proteomes" id="UP001219525"/>
    </source>
</evidence>
<dbReference type="Proteomes" id="UP001219525">
    <property type="component" value="Unassembled WGS sequence"/>
</dbReference>
<feature type="region of interest" description="Disordered" evidence="1">
    <location>
        <begin position="1"/>
        <end position="22"/>
    </location>
</feature>